<evidence type="ECO:0000313" key="2">
    <source>
        <dbReference type="Proteomes" id="UP000463138"/>
    </source>
</evidence>
<name>A0A7V7GX86_9GAMM</name>
<gene>
    <name evidence="1" type="ORF">DT594_04870</name>
</gene>
<evidence type="ECO:0008006" key="3">
    <source>
        <dbReference type="Google" id="ProtNLM"/>
    </source>
</evidence>
<dbReference type="AlphaFoldDB" id="A0A7V7GX86"/>
<sequence length="190" mass="20691">MRKVANFKGENVSEAARQVVNWVVDSGDNAGLPFLIVDKVQARVLMFDAQGQLTGSASALLGMAVGDDTVPGIGQRRLSSILPNERTTPAGRFEASVGRNLAGKEILWVDYDAAISLHRVVTSNAKERRAERLASPLIEDNRISYGCINVPVAFFDEVVLPAFAGTNGIVYTLPETRENQSVFSSYYELE</sequence>
<comment type="caution">
    <text evidence="1">The sequence shown here is derived from an EMBL/GenBank/DDBJ whole genome shotgun (WGS) entry which is preliminary data.</text>
</comment>
<dbReference type="OrthoDB" id="7202732at2"/>
<protein>
    <recommendedName>
        <fullName evidence="3">L,D-transpeptidase</fullName>
    </recommendedName>
</protein>
<dbReference type="EMBL" id="QOVF01000001">
    <property type="protein sequence ID" value="KAA0697055.1"/>
    <property type="molecule type" value="Genomic_DNA"/>
</dbReference>
<reference evidence="1 2" key="1">
    <citation type="submission" date="2018-07" db="EMBL/GenBank/DDBJ databases">
        <title>Pseudomonas laoshanensis sp. nov., isolated from soil.</title>
        <authorList>
            <person name="Sun J."/>
            <person name="Yu L."/>
            <person name="Wang M."/>
            <person name="Zhang C."/>
        </authorList>
    </citation>
    <scope>NUCLEOTIDE SEQUENCE [LARGE SCALE GENOMIC DNA]</scope>
    <source>
        <strain evidence="1 2">Y22</strain>
    </source>
</reference>
<accession>A0A7V7GX86</accession>
<dbReference type="Proteomes" id="UP000463138">
    <property type="component" value="Unassembled WGS sequence"/>
</dbReference>
<proteinExistence type="predicted"/>
<evidence type="ECO:0000313" key="1">
    <source>
        <dbReference type="EMBL" id="KAA0697055.1"/>
    </source>
</evidence>
<organism evidence="1 2">
    <name type="scientific">Halopseudomonas laoshanensis</name>
    <dbReference type="NCBI Taxonomy" id="2268758"/>
    <lineage>
        <taxon>Bacteria</taxon>
        <taxon>Pseudomonadati</taxon>
        <taxon>Pseudomonadota</taxon>
        <taxon>Gammaproteobacteria</taxon>
        <taxon>Pseudomonadales</taxon>
        <taxon>Pseudomonadaceae</taxon>
        <taxon>Halopseudomonas</taxon>
    </lineage>
</organism>
<keyword evidence="2" id="KW-1185">Reference proteome</keyword>